<keyword evidence="2" id="KW-1185">Reference proteome</keyword>
<gene>
    <name evidence="1" type="ORF">HII31_13197</name>
</gene>
<comment type="caution">
    <text evidence="1">The sequence shown here is derived from an EMBL/GenBank/DDBJ whole genome shotgun (WGS) entry which is preliminary data.</text>
</comment>
<protein>
    <submittedName>
        <fullName evidence="1">Uncharacterized protein</fullName>
    </submittedName>
</protein>
<organism evidence="1 2">
    <name type="scientific">Pseudocercospora fuligena</name>
    <dbReference type="NCBI Taxonomy" id="685502"/>
    <lineage>
        <taxon>Eukaryota</taxon>
        <taxon>Fungi</taxon>
        <taxon>Dikarya</taxon>
        <taxon>Ascomycota</taxon>
        <taxon>Pezizomycotina</taxon>
        <taxon>Dothideomycetes</taxon>
        <taxon>Dothideomycetidae</taxon>
        <taxon>Mycosphaerellales</taxon>
        <taxon>Mycosphaerellaceae</taxon>
        <taxon>Pseudocercospora</taxon>
    </lineage>
</organism>
<reference evidence="1" key="1">
    <citation type="submission" date="2020-04" db="EMBL/GenBank/DDBJ databases">
        <title>Draft genome resource of the tomato pathogen Pseudocercospora fuligena.</title>
        <authorList>
            <person name="Zaccaron A."/>
        </authorList>
    </citation>
    <scope>NUCLEOTIDE SEQUENCE</scope>
    <source>
        <strain evidence="1">PF001</strain>
    </source>
</reference>
<name>A0A8H6R6I9_9PEZI</name>
<dbReference type="EMBL" id="JABCIY010000323">
    <property type="protein sequence ID" value="KAF7185463.1"/>
    <property type="molecule type" value="Genomic_DNA"/>
</dbReference>
<accession>A0A8H6R6I9</accession>
<proteinExistence type="predicted"/>
<sequence>MPDDIAIEITSARDLQSGMNRLRPSFPGLSSQGASIIGEATVLAPATPGTALQAIPPQVRYMIHQSCPIDFWVPVPQQSGLTRPKQTP</sequence>
<dbReference type="AlphaFoldDB" id="A0A8H6R6I9"/>
<evidence type="ECO:0000313" key="1">
    <source>
        <dbReference type="EMBL" id="KAF7185463.1"/>
    </source>
</evidence>
<dbReference type="Proteomes" id="UP000660729">
    <property type="component" value="Unassembled WGS sequence"/>
</dbReference>
<evidence type="ECO:0000313" key="2">
    <source>
        <dbReference type="Proteomes" id="UP000660729"/>
    </source>
</evidence>